<evidence type="ECO:0000256" key="1">
    <source>
        <dbReference type="ARBA" id="ARBA00004141"/>
    </source>
</evidence>
<evidence type="ECO:0000256" key="2">
    <source>
        <dbReference type="ARBA" id="ARBA00022692"/>
    </source>
</evidence>
<feature type="transmembrane region" description="Helical" evidence="7">
    <location>
        <begin position="500"/>
        <end position="521"/>
    </location>
</feature>
<dbReference type="Pfam" id="PF07690">
    <property type="entry name" value="MFS_1"/>
    <property type="match status" value="1"/>
</dbReference>
<name>A0A8S0Q573_OLEEU</name>
<comment type="caution">
    <text evidence="8">The sequence shown here is derived from an EMBL/GenBank/DDBJ whole genome shotgun (WGS) entry which is preliminary data.</text>
</comment>
<dbReference type="GO" id="GO:0022857">
    <property type="term" value="F:transmembrane transporter activity"/>
    <property type="evidence" value="ECO:0007669"/>
    <property type="project" value="InterPro"/>
</dbReference>
<feature type="transmembrane region" description="Helical" evidence="7">
    <location>
        <begin position="219"/>
        <end position="242"/>
    </location>
</feature>
<feature type="transmembrane region" description="Helical" evidence="7">
    <location>
        <begin position="439"/>
        <end position="457"/>
    </location>
</feature>
<keyword evidence="2 7" id="KW-0812">Transmembrane</keyword>
<protein>
    <submittedName>
        <fullName evidence="8">Sialin-like</fullName>
    </submittedName>
</protein>
<feature type="transmembrane region" description="Helical" evidence="7">
    <location>
        <begin position="394"/>
        <end position="419"/>
    </location>
</feature>
<dbReference type="Gene3D" id="1.20.1250.20">
    <property type="entry name" value="MFS general substrate transporter like domains"/>
    <property type="match status" value="2"/>
</dbReference>
<dbReference type="EMBL" id="CACTIH010000750">
    <property type="protein sequence ID" value="CAA2962122.1"/>
    <property type="molecule type" value="Genomic_DNA"/>
</dbReference>
<keyword evidence="9" id="KW-1185">Reference proteome</keyword>
<evidence type="ECO:0000256" key="3">
    <source>
        <dbReference type="ARBA" id="ARBA00022989"/>
    </source>
</evidence>
<dbReference type="InterPro" id="IPR036259">
    <property type="entry name" value="MFS_trans_sf"/>
</dbReference>
<dbReference type="Gramene" id="OE9A026157T1">
    <property type="protein sequence ID" value="OE9A026157C1"/>
    <property type="gene ID" value="OE9A026157"/>
</dbReference>
<evidence type="ECO:0000256" key="4">
    <source>
        <dbReference type="ARBA" id="ARBA00023136"/>
    </source>
</evidence>
<evidence type="ECO:0000313" key="9">
    <source>
        <dbReference type="Proteomes" id="UP000594638"/>
    </source>
</evidence>
<evidence type="ECO:0000256" key="7">
    <source>
        <dbReference type="SAM" id="Phobius"/>
    </source>
</evidence>
<reference evidence="8 9" key="1">
    <citation type="submission" date="2019-12" db="EMBL/GenBank/DDBJ databases">
        <authorList>
            <person name="Alioto T."/>
            <person name="Alioto T."/>
            <person name="Gomez Garrido J."/>
        </authorList>
    </citation>
    <scope>NUCLEOTIDE SEQUENCE [LARGE SCALE GENOMIC DNA]</scope>
</reference>
<gene>
    <name evidence="8" type="ORF">OLEA9_A026157</name>
</gene>
<comment type="subcellular location">
    <subcellularLocation>
        <location evidence="1">Membrane</location>
        <topology evidence="1">Multi-pass membrane protein</topology>
    </subcellularLocation>
</comment>
<proteinExistence type="inferred from homology"/>
<dbReference type="PANTHER" id="PTHR11662">
    <property type="entry name" value="SOLUTE CARRIER FAMILY 17"/>
    <property type="match status" value="1"/>
</dbReference>
<keyword evidence="3 7" id="KW-1133">Transmembrane helix</keyword>
<comment type="similarity">
    <text evidence="6">Belongs to the major facilitator superfamily. Phosphate:H(+) symporter (TC 2.A.1.9) family.</text>
</comment>
<dbReference type="Proteomes" id="UP000594638">
    <property type="component" value="Unassembled WGS sequence"/>
</dbReference>
<dbReference type="InterPro" id="IPR011701">
    <property type="entry name" value="MFS"/>
</dbReference>
<organism evidence="8 9">
    <name type="scientific">Olea europaea subsp. europaea</name>
    <dbReference type="NCBI Taxonomy" id="158383"/>
    <lineage>
        <taxon>Eukaryota</taxon>
        <taxon>Viridiplantae</taxon>
        <taxon>Streptophyta</taxon>
        <taxon>Embryophyta</taxon>
        <taxon>Tracheophyta</taxon>
        <taxon>Spermatophyta</taxon>
        <taxon>Magnoliopsida</taxon>
        <taxon>eudicotyledons</taxon>
        <taxon>Gunneridae</taxon>
        <taxon>Pentapetalae</taxon>
        <taxon>asterids</taxon>
        <taxon>lamiids</taxon>
        <taxon>Lamiales</taxon>
        <taxon>Oleaceae</taxon>
        <taxon>Oleeae</taxon>
        <taxon>Olea</taxon>
    </lineage>
</organism>
<evidence type="ECO:0000256" key="6">
    <source>
        <dbReference type="ARBA" id="ARBA00044504"/>
    </source>
</evidence>
<evidence type="ECO:0000313" key="8">
    <source>
        <dbReference type="EMBL" id="CAA2962122.1"/>
    </source>
</evidence>
<dbReference type="SUPFAM" id="SSF103473">
    <property type="entry name" value="MFS general substrate transporter"/>
    <property type="match status" value="1"/>
</dbReference>
<dbReference type="PANTHER" id="PTHR11662:SF399">
    <property type="entry name" value="FI19708P1-RELATED"/>
    <property type="match status" value="1"/>
</dbReference>
<feature type="transmembrane region" description="Helical" evidence="7">
    <location>
        <begin position="193"/>
        <end position="213"/>
    </location>
</feature>
<feature type="transmembrane region" description="Helical" evidence="7">
    <location>
        <begin position="533"/>
        <end position="555"/>
    </location>
</feature>
<feature type="transmembrane region" description="Helical" evidence="7">
    <location>
        <begin position="469"/>
        <end position="488"/>
    </location>
</feature>
<accession>A0A8S0Q573</accession>
<dbReference type="AlphaFoldDB" id="A0A8S0Q573"/>
<sequence>MDPKSTHIHIKECDSPNGTIRKMVLNGQFINTSPKFDERYNSESMDSPPKTTKMRFVVCTLGIISLAMSQMSRSVINYCITSMVDPRMIQSNETVSSGGSCPLSGYDQSKNVYFTQKKIFDANQTHYNTRIERSTDSEAYHELISKSQDMKTYEDKFMWTIEEQSFVLGGFFYSYFLFMIVGGRISEIYGAKYVLLLAVAGSGIINLATPWMARHSLSLLFISRVIMGALQSSVYPTMYALINRWLTMSEASIYAPMIKMSLRLGQVLASLVPGLILKWPNVFYVVGTLGIVWSILWLFIATSDPSSNSWVSKSELAHILKKKKRKIFEDDNSTLEKANEISVENKTKSKTPWLKIITSPSVIGLIIAKLAYNFCNDFITVELPSYLKYVHHTSMQRISAITTAMFTIQVSLVLLAGWLAKVMVQKRPFGLSKTSTRKIFESAATFGSGSLLLLMIFNDWNLTYVTIDLQLISLMSIFVVGGEMMLPYDLSEEYPATIMAIANSIANMSGMIVTTMTGIILGDQGGSQARWNIIIALIACLDALGGLLFCLLVKAEPIDFDSKRKSNSIKDDENTSKTQKSEMVVRVDDQVFEHPN</sequence>
<dbReference type="OrthoDB" id="2985014at2759"/>
<dbReference type="InterPro" id="IPR050382">
    <property type="entry name" value="MFS_Na/Anion_cotransporter"/>
</dbReference>
<comment type="similarity">
    <text evidence="5">Belongs to the major facilitator superfamily. Sodium/anion cotransporter (TC 2.A.1.14) family.</text>
</comment>
<keyword evidence="4 7" id="KW-0472">Membrane</keyword>
<dbReference type="GO" id="GO:0006820">
    <property type="term" value="P:monoatomic anion transport"/>
    <property type="evidence" value="ECO:0007669"/>
    <property type="project" value="TreeGrafter"/>
</dbReference>
<dbReference type="GO" id="GO:0016020">
    <property type="term" value="C:membrane"/>
    <property type="evidence" value="ECO:0007669"/>
    <property type="project" value="UniProtKB-SubCell"/>
</dbReference>
<feature type="transmembrane region" description="Helical" evidence="7">
    <location>
        <begin position="164"/>
        <end position="181"/>
    </location>
</feature>
<feature type="transmembrane region" description="Helical" evidence="7">
    <location>
        <begin position="282"/>
        <end position="300"/>
    </location>
</feature>
<evidence type="ECO:0000256" key="5">
    <source>
        <dbReference type="ARBA" id="ARBA00024362"/>
    </source>
</evidence>